<dbReference type="EMBL" id="CP013331">
    <property type="protein sequence ID" value="ALQ40927.1"/>
    <property type="molecule type" value="Genomic_DNA"/>
</dbReference>
<evidence type="ECO:0000259" key="4">
    <source>
        <dbReference type="Pfam" id="PF20600"/>
    </source>
</evidence>
<dbReference type="Proteomes" id="UP000063275">
    <property type="component" value="Chromosome"/>
</dbReference>
<dbReference type="InterPro" id="IPR046768">
    <property type="entry name" value="ExoX-like_C"/>
</dbReference>
<evidence type="ECO:0000256" key="3">
    <source>
        <dbReference type="ARBA" id="ARBA00023204"/>
    </source>
</evidence>
<reference evidence="5 6" key="1">
    <citation type="submission" date="2015-11" db="EMBL/GenBank/DDBJ databases">
        <authorList>
            <person name="Zhang Y."/>
            <person name="Guo Z."/>
        </authorList>
    </citation>
    <scope>NUCLEOTIDE SEQUENCE [LARGE SCALE GENOMIC DNA]</scope>
    <source>
        <strain evidence="5 6">ChDC F174</strain>
    </source>
</reference>
<sequence length="206" mass="23535">MELLEKLKEKFADDDLEFRVGATNKDKTMGLALAYVQARAIQTRLDEVVGVDKWKVSYREVTGGFICTLSIFINGKWISKEDGSNTTEFESIKGGISSAFKRVASSGFGIGRYLYKSRNNWYPIKQQGNGYVFSVTPKLELKDSDYNKGISIIENSEKVILTFGKYKGQTIENVYEKDTKYIDYLLDKSKDKNILDICKRLKRERA</sequence>
<dbReference type="GO" id="GO:0006281">
    <property type="term" value="P:DNA repair"/>
    <property type="evidence" value="ECO:0007669"/>
    <property type="project" value="UniProtKB-KW"/>
</dbReference>
<keyword evidence="3" id="KW-0234">DNA repair</keyword>
<accession>A0A0S2ZQB3</accession>
<name>A0A0S2ZQB3_9FUSO</name>
<comment type="similarity">
    <text evidence="1">Belongs to the RAD52 family.</text>
</comment>
<dbReference type="OrthoDB" id="9805874at2"/>
<dbReference type="Pfam" id="PF20600">
    <property type="entry name" value="ExoX-like_C"/>
    <property type="match status" value="1"/>
</dbReference>
<evidence type="ECO:0000256" key="1">
    <source>
        <dbReference type="ARBA" id="ARBA00006638"/>
    </source>
</evidence>
<gene>
    <name evidence="5" type="ORF">RN87_10420</name>
</gene>
<dbReference type="InterPro" id="IPR041247">
    <property type="entry name" value="Rad52_fam"/>
</dbReference>
<evidence type="ECO:0000256" key="2">
    <source>
        <dbReference type="ARBA" id="ARBA00022763"/>
    </source>
</evidence>
<keyword evidence="2" id="KW-0227">DNA damage</keyword>
<evidence type="ECO:0000313" key="5">
    <source>
        <dbReference type="EMBL" id="ALQ40927.1"/>
    </source>
</evidence>
<proteinExistence type="inferred from homology"/>
<dbReference type="KEGG" id="fhw:RN87_10420"/>
<dbReference type="RefSeq" id="WP_029493816.1">
    <property type="nucleotide sequence ID" value="NZ_ATKF01000105.1"/>
</dbReference>
<protein>
    <recommendedName>
        <fullName evidence="4">Exodeoxyribonuclease X-like C-terminal domain-containing protein</fullName>
    </recommendedName>
</protein>
<dbReference type="AlphaFoldDB" id="A0A0S2ZQB3"/>
<evidence type="ECO:0000313" key="6">
    <source>
        <dbReference type="Proteomes" id="UP000063275"/>
    </source>
</evidence>
<organism evidence="5">
    <name type="scientific">Fusobacterium hwasookii ChDC F174</name>
    <dbReference type="NCBI Taxonomy" id="1307442"/>
    <lineage>
        <taxon>Bacteria</taxon>
        <taxon>Fusobacteriati</taxon>
        <taxon>Fusobacteriota</taxon>
        <taxon>Fusobacteriia</taxon>
        <taxon>Fusobacteriales</taxon>
        <taxon>Fusobacteriaceae</taxon>
        <taxon>Fusobacterium</taxon>
    </lineage>
</organism>
<dbReference type="Pfam" id="PF04098">
    <property type="entry name" value="Rad52_Rad22"/>
    <property type="match status" value="1"/>
</dbReference>
<feature type="domain" description="Exodeoxyribonuclease X-like C-terminal" evidence="4">
    <location>
        <begin position="161"/>
        <end position="188"/>
    </location>
</feature>